<name>A0A6V7V1P0_MELEN</name>
<evidence type="ECO:0000313" key="2">
    <source>
        <dbReference type="EMBL" id="CAD2168265.1"/>
    </source>
</evidence>
<dbReference type="OrthoDB" id="5903527at2759"/>
<gene>
    <name evidence="2" type="ORF">MENT_LOCUS19617</name>
</gene>
<feature type="transmembrane region" description="Helical" evidence="1">
    <location>
        <begin position="96"/>
        <end position="115"/>
    </location>
</feature>
<evidence type="ECO:0000256" key="1">
    <source>
        <dbReference type="SAM" id="Phobius"/>
    </source>
</evidence>
<feature type="transmembrane region" description="Helical" evidence="1">
    <location>
        <begin position="127"/>
        <end position="149"/>
    </location>
</feature>
<comment type="caution">
    <text evidence="2">The sequence shown here is derived from an EMBL/GenBank/DDBJ whole genome shotgun (WGS) entry which is preliminary data.</text>
</comment>
<evidence type="ECO:0000313" key="3">
    <source>
        <dbReference type="Proteomes" id="UP000580250"/>
    </source>
</evidence>
<feature type="transmembrane region" description="Helical" evidence="1">
    <location>
        <begin position="212"/>
        <end position="230"/>
    </location>
</feature>
<dbReference type="EMBL" id="CAJEWN010000138">
    <property type="protein sequence ID" value="CAD2168265.1"/>
    <property type="molecule type" value="Genomic_DNA"/>
</dbReference>
<sequence>MTYTKLALTISSYIIFGFTILSTIFLSIVIRPLYKFSKERTALYILFSKTCFNLLYLYIIIFWSSTQYIPYVPSSLFSIITPYVYPVMEFSLNGSYFHMAALALNRFHAVFFVFSYERIWNKKNVKYLIFTMILITCVFVAVKMSEVFFGVTTMMTGLIKNGIFIQGDLTLISSFCLSITIYVAIMIKLYYNYKTQKNAPKVDNTTAIKDRLSVLVICLISTLPCPLYFATTKLYYSINFKTPDDQSFLYSIYSVIYNSNYALIQCFEEICLCIMSKDFRKLVKDQFVKNTQTNAVATTVYVSQALQQQRIRQLNIQRNNLVNNN</sequence>
<dbReference type="Gene3D" id="1.20.1070.10">
    <property type="entry name" value="Rhodopsin 7-helix transmembrane proteins"/>
    <property type="match status" value="1"/>
</dbReference>
<dbReference type="Proteomes" id="UP000580250">
    <property type="component" value="Unassembled WGS sequence"/>
</dbReference>
<keyword evidence="1" id="KW-0472">Membrane</keyword>
<keyword evidence="1" id="KW-1133">Transmembrane helix</keyword>
<protein>
    <submittedName>
        <fullName evidence="2">Uncharacterized protein</fullName>
    </submittedName>
</protein>
<organism evidence="2 3">
    <name type="scientific">Meloidogyne enterolobii</name>
    <name type="common">Root-knot nematode worm</name>
    <name type="synonym">Meloidogyne mayaguensis</name>
    <dbReference type="NCBI Taxonomy" id="390850"/>
    <lineage>
        <taxon>Eukaryota</taxon>
        <taxon>Metazoa</taxon>
        <taxon>Ecdysozoa</taxon>
        <taxon>Nematoda</taxon>
        <taxon>Chromadorea</taxon>
        <taxon>Rhabditida</taxon>
        <taxon>Tylenchina</taxon>
        <taxon>Tylenchomorpha</taxon>
        <taxon>Tylenchoidea</taxon>
        <taxon>Meloidogynidae</taxon>
        <taxon>Meloidogyninae</taxon>
        <taxon>Meloidogyne</taxon>
    </lineage>
</organism>
<accession>A0A6V7V1P0</accession>
<keyword evidence="1" id="KW-0812">Transmembrane</keyword>
<feature type="transmembrane region" description="Helical" evidence="1">
    <location>
        <begin position="6"/>
        <end position="30"/>
    </location>
</feature>
<feature type="transmembrane region" description="Helical" evidence="1">
    <location>
        <begin position="169"/>
        <end position="191"/>
    </location>
</feature>
<reference evidence="2 3" key="1">
    <citation type="submission" date="2020-08" db="EMBL/GenBank/DDBJ databases">
        <authorList>
            <person name="Koutsovoulos G."/>
            <person name="Danchin GJ E."/>
        </authorList>
    </citation>
    <scope>NUCLEOTIDE SEQUENCE [LARGE SCALE GENOMIC DNA]</scope>
</reference>
<dbReference type="AlphaFoldDB" id="A0A6V7V1P0"/>
<feature type="transmembrane region" description="Helical" evidence="1">
    <location>
        <begin position="42"/>
        <end position="63"/>
    </location>
</feature>
<dbReference type="SUPFAM" id="SSF81321">
    <property type="entry name" value="Family A G protein-coupled receptor-like"/>
    <property type="match status" value="1"/>
</dbReference>
<proteinExistence type="predicted"/>